<dbReference type="FunFam" id="2.60.40.3210:FF:000001">
    <property type="entry name" value="Zona pellucida sperm-binding protein 3"/>
    <property type="match status" value="1"/>
</dbReference>
<feature type="transmembrane region" description="Helical" evidence="24">
    <location>
        <begin position="898"/>
        <end position="917"/>
    </location>
</feature>
<evidence type="ECO:0000256" key="10">
    <source>
        <dbReference type="ARBA" id="ARBA00022606"/>
    </source>
</evidence>
<feature type="transmembrane region" description="Helical" evidence="24">
    <location>
        <begin position="1171"/>
        <end position="1195"/>
    </location>
</feature>
<dbReference type="Pfam" id="PF23344">
    <property type="entry name" value="ZP-N"/>
    <property type="match status" value="1"/>
</dbReference>
<comment type="similarity">
    <text evidence="4">Belongs to the ZP domain family. ZPC subfamily.</text>
</comment>
<dbReference type="SMART" id="SM00241">
    <property type="entry name" value="ZP"/>
    <property type="match status" value="1"/>
</dbReference>
<feature type="transmembrane region" description="Helical" evidence="24">
    <location>
        <begin position="1072"/>
        <end position="1097"/>
    </location>
</feature>
<evidence type="ECO:0000256" key="6">
    <source>
        <dbReference type="ARBA" id="ARBA00017980"/>
    </source>
</evidence>
<feature type="transmembrane region" description="Helical" evidence="24">
    <location>
        <begin position="499"/>
        <end position="526"/>
    </location>
</feature>
<dbReference type="InterPro" id="IPR055356">
    <property type="entry name" value="ZP-N"/>
</dbReference>
<feature type="transmembrane region" description="Helical" evidence="24">
    <location>
        <begin position="178"/>
        <end position="205"/>
    </location>
</feature>
<dbReference type="InterPro" id="IPR017452">
    <property type="entry name" value="GPCR_Rhodpsn_7TM"/>
</dbReference>
<feature type="transmembrane region" description="Helical" evidence="24">
    <location>
        <begin position="326"/>
        <end position="349"/>
    </location>
</feature>
<evidence type="ECO:0000313" key="27">
    <source>
        <dbReference type="EMBL" id="CAH2272577.1"/>
    </source>
</evidence>
<feature type="domain" description="G-protein coupled receptors family 1 profile" evidence="25">
    <location>
        <begin position="1299"/>
        <end position="1548"/>
    </location>
</feature>
<feature type="transmembrane region" description="Helical" evidence="24">
    <location>
        <begin position="441"/>
        <end position="464"/>
    </location>
</feature>
<dbReference type="SMART" id="SM01381">
    <property type="entry name" value="7TM_GPCR_Srsx"/>
    <property type="match status" value="1"/>
</dbReference>
<feature type="transmembrane region" description="Helical" evidence="24">
    <location>
        <begin position="1356"/>
        <end position="1378"/>
    </location>
</feature>
<feature type="transmembrane region" description="Helical" evidence="24">
    <location>
        <begin position="538"/>
        <end position="562"/>
    </location>
</feature>
<evidence type="ECO:0000256" key="19">
    <source>
        <dbReference type="ARBA" id="ARBA00023170"/>
    </source>
</evidence>
<dbReference type="PROSITE" id="PS50262">
    <property type="entry name" value="G_PROTEIN_RECEP_F1_2"/>
    <property type="match status" value="5"/>
</dbReference>
<keyword evidence="18" id="KW-1015">Disulfide bond</keyword>
<accession>A0AAD1RIT5</accession>
<dbReference type="GO" id="GO:0004930">
    <property type="term" value="F:G protein-coupled receptor activity"/>
    <property type="evidence" value="ECO:0007669"/>
    <property type="project" value="UniProtKB-KW"/>
</dbReference>
<sequence>HRSRIILFSTLLLVYIMTLTGNLLIIILVSATQYLHSPMYFFLSQLSSCDILLTTSIIPNLLHITLNNGITMSVSQCIAQFNFFSFPSATECILLTMMSYDRYVAVCKPLHYVTIMNFPVCLCLVAFSWILGFLLTLIVSILLSDLTFCSAKYIDHFFCDLVPLIQLSCSDTTVLQTVIFLIALPQTVTETVFIISTYVCIFLAIHRLSSTTGRQKAFSTCSSHLAVVCTYYGTVIAIYVFPSGESSSEINKIVSLMYTVVTPLLNPVIYSLRNQEIKTAFIKLLEKQTKNKSNYKIQKPANKQNKRTRTLLWISNDLMNTDISRIILFSTLLLVYIMTLTGNLLIIILVSATQYLHSPMYFFLGQLSSCDILLTTSIIPNLLHITLNNGITMSVSQCIAQFNFFSFPSATECILLTMMSYDRYVAVCKPLHYVTIMNSPLCLCLVAFSWILGFLITLIFVILLSNLTFCNSNYIDHFFCDLDPLVQLSCSDTTVIRTVLILIALPETVAETVYIISTYVCIFLAIHRISSTTGRQKAFSTCSSHLAVVCTYYGTLIAIYVFPSGESSSEINKIVSLMYTVVTPLLNPVIYSLRNQEIKTALGKSKKVLEVLVKGMVWLSRQRHMIPTHNQSTIPQFFLLGFQLLRRSRIILFSTLLLVYIMTLTGNLLIIILVSATQYLHSPMYFFLTQLSSCDIILTTSISPTLLHITLNNGFPMSVSQCIAQFNFFSFSSATECLLLTMMSYDRYVAVCKPLHYVTIMNIPFCLSLVAFSWILGILITLIVSILLSNLTFCNSKYIDHFFCDLDPLVQLSCSDTTVVRTVLFLIALPETVIETVFIVSTYVCIFLAIHRISSTTGRQKAFSTCSSHLAVVCLYYGTLIAIYVFPSGKSSSGINKTVSLMYTVVTPLLNPVIYSLRNQDIKTAMDQILTKQNEVEQEIRIDTEFFLLGFQLLNRSRIILFSTLLLVYIMTLTGNLLIIILVSATQYLRSPMYFFLSQLSSCDIILTTSIIPNLLYITLQNGIPMSVSQCIAQFNFFSFPSGTECLLLTIMSYDRYVAVCKPLHYVTIMNFPFCLSLVVLSWILGFLLTLIFVILLSNLTFCNSKYIDNFFCDIVPLVQLSCSDTTVVRTVIFWIAGPETVIETVFIISTYVYIFLAIHRISSTTGRQKAFSTCSSHLAVVCTYYGTLIAIYVFPSGEHSFDMSKIVSLMYTVVTPLLNPVIYSLRNQEIKTAIIKIGVRYLFGKSWMDLQRGAVQEQVVAARIPRTEFLLLGFQLMNRSRIMLFSALLFVYIMTLTGNLLIIILVSVTQDLHSPMYFFLSQLSSCDIILTTSIIPNLLHITLKNGVPMSVSQCIAQFSFFSFCSVTECLLLTMMSYDRYVAICKPLHYVTIMNSPFCFSLVVLSWILGFLITLIFAILLSNLTFCNSKYIDHFFCDLVPLVQLSCSDTTVLQTVIFLIGVPETVIETVFIISTYVCIFLAIHRISSTTGRQKAFSTCSSHVSVVCMYYGTLIAIYVFPSGEYSFGINKIISLMYTVVSPLLNPVIYTLRGSDHVGLCKAAPAQSTAQQDNILKRLKGSADPGYSRVSVRMGQNRRQLNVGVCMEDAMVVSVQRDLYGNGRLVKASDLSLGPRQCMPSSQSTVTTVIFQQGLQDCGNTLQMTSGYLIYSTYLTYSPTPSRNSPIIRSNSAVIPIQCYYVRHGNVSSNAIKPTWIPFASTISAEERLSFSLKLMNDDWSALRTSTVFTLGDIFHIEASVDTTNHVPMKIFVDSCLATLSPDATSSPRYEIIAQNGCLLDGKQEDSSSAFRSPRPTPDRLQFTVDAFRFVGPDNSMIYITCNLRAVAENQVPDPTNKACSFSKSTNLWTALEGTSNICSCCDSGNCATVGQSRGLYSRYPGQRGFKREAASGTIEQENGSATLGPLLVVAAGQDLDVADGEQALDMADMGQALPVTQASGPMELWMLVVIVSLSLFLTVPGVVFGVSIIKKRYSSQRG</sequence>
<evidence type="ECO:0000256" key="8">
    <source>
        <dbReference type="ARBA" id="ARBA00022525"/>
    </source>
</evidence>
<keyword evidence="12 23" id="KW-0812">Transmembrane</keyword>
<dbReference type="InterPro" id="IPR000276">
    <property type="entry name" value="GPCR_Rhodpsn"/>
</dbReference>
<evidence type="ECO:0000313" key="28">
    <source>
        <dbReference type="Proteomes" id="UP001295444"/>
    </source>
</evidence>
<dbReference type="Pfam" id="PF00100">
    <property type="entry name" value="Zona_pellucida"/>
    <property type="match status" value="1"/>
</dbReference>
<keyword evidence="17 24" id="KW-0472">Membrane</keyword>
<dbReference type="EMBL" id="OW240914">
    <property type="protein sequence ID" value="CAH2272577.1"/>
    <property type="molecule type" value="Genomic_DNA"/>
</dbReference>
<dbReference type="Gene3D" id="1.20.1070.10">
    <property type="entry name" value="Rhodopsin 7-helix transmembrane proteins"/>
    <property type="match status" value="5"/>
</dbReference>
<evidence type="ECO:0000256" key="5">
    <source>
        <dbReference type="ARBA" id="ARBA00010663"/>
    </source>
</evidence>
<evidence type="ECO:0000256" key="17">
    <source>
        <dbReference type="ARBA" id="ARBA00023136"/>
    </source>
</evidence>
<feature type="transmembrane region" description="Helical" evidence="24">
    <location>
        <begin position="1466"/>
        <end position="1483"/>
    </location>
</feature>
<evidence type="ECO:0000256" key="1">
    <source>
        <dbReference type="ARBA" id="ARBA00004251"/>
    </source>
</evidence>
<feature type="transmembrane region" description="Helical" evidence="24">
    <location>
        <begin position="217"/>
        <end position="241"/>
    </location>
</feature>
<keyword evidence="15 24" id="KW-1133">Transmembrane helix</keyword>
<evidence type="ECO:0000256" key="16">
    <source>
        <dbReference type="ARBA" id="ARBA00023040"/>
    </source>
</evidence>
<dbReference type="Proteomes" id="UP001295444">
    <property type="component" value="Chromosome 03"/>
</dbReference>
<comment type="subcellular location">
    <subcellularLocation>
        <location evidence="3">Cell membrane</location>
        <topology evidence="3">Multi-pass membrane protein</topology>
    </subcellularLocation>
    <subcellularLocation>
        <location evidence="1">Cell membrane</location>
        <topology evidence="1">Single-pass type I membrane protein</topology>
    </subcellularLocation>
    <subcellularLocation>
        <location evidence="2">Secreted</location>
        <location evidence="2">Extracellular space</location>
        <location evidence="2">Extracellular matrix</location>
    </subcellularLocation>
</comment>
<protein>
    <recommendedName>
        <fullName evidence="6">Zona pellucida sperm-binding protein 3</fullName>
    </recommendedName>
    <alternativeName>
        <fullName evidence="22">Zona pellucida glycoprotein 3</fullName>
    </alternativeName>
</protein>
<feature type="transmembrane region" description="Helical" evidence="24">
    <location>
        <begin position="1207"/>
        <end position="1226"/>
    </location>
</feature>
<feature type="transmembrane region" description="Helical" evidence="24">
    <location>
        <begin position="1283"/>
        <end position="1307"/>
    </location>
</feature>
<dbReference type="InterPro" id="IPR017977">
    <property type="entry name" value="ZP_dom_CS"/>
</dbReference>
<dbReference type="Pfam" id="PF13853">
    <property type="entry name" value="7tm_4"/>
    <property type="match status" value="5"/>
</dbReference>
<dbReference type="InterPro" id="IPR001507">
    <property type="entry name" value="ZP_dom"/>
</dbReference>
<dbReference type="GO" id="GO:0005886">
    <property type="term" value="C:plasma membrane"/>
    <property type="evidence" value="ECO:0007669"/>
    <property type="project" value="UniProtKB-SubCell"/>
</dbReference>
<feature type="transmembrane region" description="Helical" evidence="24">
    <location>
        <begin position="994"/>
        <end position="1017"/>
    </location>
</feature>
<dbReference type="PRINTS" id="PR00245">
    <property type="entry name" value="OLFACTORYR"/>
</dbReference>
<keyword evidence="21 23" id="KW-0807">Transducer</keyword>
<keyword evidence="20" id="KW-0325">Glycoprotein</keyword>
<dbReference type="SUPFAM" id="SSF81321">
    <property type="entry name" value="Family A G protein-coupled receptor-like"/>
    <property type="match status" value="5"/>
</dbReference>
<evidence type="ECO:0000256" key="15">
    <source>
        <dbReference type="ARBA" id="ARBA00022989"/>
    </source>
</evidence>
<dbReference type="Gene3D" id="2.60.40.3210">
    <property type="entry name" value="Zona pellucida, ZP-N domain"/>
    <property type="match status" value="1"/>
</dbReference>
<keyword evidence="10" id="KW-0716">Sensory transduction</keyword>
<feature type="transmembrane region" description="Helical" evidence="24">
    <location>
        <begin position="650"/>
        <end position="676"/>
    </location>
</feature>
<evidence type="ECO:0000256" key="9">
    <source>
        <dbReference type="ARBA" id="ARBA00022530"/>
    </source>
</evidence>
<feature type="non-terminal residue" evidence="27">
    <location>
        <position position="1"/>
    </location>
</feature>
<feature type="transmembrane region" description="Helical" evidence="24">
    <location>
        <begin position="1398"/>
        <end position="1427"/>
    </location>
</feature>
<evidence type="ECO:0000256" key="4">
    <source>
        <dbReference type="ARBA" id="ARBA00006735"/>
    </source>
</evidence>
<keyword evidence="14" id="KW-0732">Signal</keyword>
<keyword evidence="13" id="KW-0552">Olfaction</keyword>
<feature type="domain" description="ZP" evidence="26">
    <location>
        <begin position="1603"/>
        <end position="1865"/>
    </location>
</feature>
<feature type="transmembrane region" description="Helical" evidence="24">
    <location>
        <begin position="253"/>
        <end position="272"/>
    </location>
</feature>
<dbReference type="PROSITE" id="PS00682">
    <property type="entry name" value="ZP_1"/>
    <property type="match status" value="1"/>
</dbReference>
<evidence type="ECO:0000256" key="2">
    <source>
        <dbReference type="ARBA" id="ARBA00004498"/>
    </source>
</evidence>
<feature type="domain" description="G-protein coupled receptors family 1 profile" evidence="25">
    <location>
        <begin position="666"/>
        <end position="915"/>
    </location>
</feature>
<keyword evidence="8" id="KW-0964">Secreted</keyword>
<feature type="domain" description="G-protein coupled receptors family 1 profile" evidence="25">
    <location>
        <begin position="21"/>
        <end position="270"/>
    </location>
</feature>
<dbReference type="InterPro" id="IPR055355">
    <property type="entry name" value="ZP-C"/>
</dbReference>
<keyword evidence="9" id="KW-0272">Extracellular matrix</keyword>
<evidence type="ECO:0000259" key="25">
    <source>
        <dbReference type="PROSITE" id="PS50262"/>
    </source>
</evidence>
<dbReference type="PANTHER" id="PTHR24242:SF416">
    <property type="entry name" value="OLFACTORY RECEPTOR"/>
    <property type="match status" value="1"/>
</dbReference>
<evidence type="ECO:0000256" key="24">
    <source>
        <dbReference type="SAM" id="Phobius"/>
    </source>
</evidence>
<feature type="domain" description="G-protein coupled receptors family 1 profile" evidence="25">
    <location>
        <begin position="975"/>
        <end position="1224"/>
    </location>
</feature>
<evidence type="ECO:0000256" key="23">
    <source>
        <dbReference type="RuleBase" id="RU000688"/>
    </source>
</evidence>
<keyword evidence="19 23" id="KW-0675">Receptor</keyword>
<evidence type="ECO:0000256" key="11">
    <source>
        <dbReference type="ARBA" id="ARBA00022685"/>
    </source>
</evidence>
<dbReference type="PROSITE" id="PS51034">
    <property type="entry name" value="ZP_2"/>
    <property type="match status" value="1"/>
</dbReference>
<evidence type="ECO:0000256" key="18">
    <source>
        <dbReference type="ARBA" id="ARBA00023157"/>
    </source>
</evidence>
<feature type="transmembrane region" description="Helical" evidence="24">
    <location>
        <begin position="1132"/>
        <end position="1159"/>
    </location>
</feature>
<reference evidence="27" key="1">
    <citation type="submission" date="2022-03" db="EMBL/GenBank/DDBJ databases">
        <authorList>
            <person name="Alioto T."/>
            <person name="Alioto T."/>
            <person name="Gomez Garrido J."/>
        </authorList>
    </citation>
    <scope>NUCLEOTIDE SEQUENCE</scope>
</reference>
<dbReference type="CDD" id="cd15911">
    <property type="entry name" value="7tmA_OR11A-like"/>
    <property type="match status" value="5"/>
</dbReference>
<feature type="transmembrane region" description="Helical" evidence="24">
    <location>
        <begin position="959"/>
        <end position="982"/>
    </location>
</feature>
<evidence type="ECO:0000256" key="3">
    <source>
        <dbReference type="ARBA" id="ARBA00004651"/>
    </source>
</evidence>
<keyword evidence="7" id="KW-1003">Cell membrane</keyword>
<feature type="transmembrane region" description="Helical" evidence="24">
    <location>
        <begin position="1495"/>
        <end position="1519"/>
    </location>
</feature>
<comment type="similarity">
    <text evidence="5 23">Belongs to the G-protein coupled receptor 1 family.</text>
</comment>
<dbReference type="PRINTS" id="PR00237">
    <property type="entry name" value="GPCRRHODOPSN"/>
</dbReference>
<proteinExistence type="inferred from homology"/>
<feature type="transmembrane region" description="Helical" evidence="24">
    <location>
        <begin position="823"/>
        <end position="850"/>
    </location>
</feature>
<gene>
    <name evidence="27" type="ORF">PECUL_23A013197</name>
</gene>
<keyword evidence="11" id="KW-0165">Cleavage on pair of basic residues</keyword>
<evidence type="ECO:0000256" key="7">
    <source>
        <dbReference type="ARBA" id="ARBA00022475"/>
    </source>
</evidence>
<dbReference type="FunFam" id="1.10.1220.70:FF:000001">
    <property type="entry name" value="Olfactory receptor"/>
    <property type="match status" value="4"/>
</dbReference>
<dbReference type="GO" id="GO:0004984">
    <property type="term" value="F:olfactory receptor activity"/>
    <property type="evidence" value="ECO:0007669"/>
    <property type="project" value="InterPro"/>
</dbReference>
<dbReference type="PANTHER" id="PTHR24242">
    <property type="entry name" value="G-PROTEIN COUPLED RECEPTOR"/>
    <property type="match status" value="1"/>
</dbReference>
<dbReference type="InterPro" id="IPR048290">
    <property type="entry name" value="ZP_chr"/>
</dbReference>
<feature type="transmembrane region" description="Helical" evidence="24">
    <location>
        <begin position="723"/>
        <end position="745"/>
    </location>
</feature>
<feature type="domain" description="G-protein coupled receptors family 1 profile" evidence="25">
    <location>
        <begin position="342"/>
        <end position="591"/>
    </location>
</feature>
<dbReference type="InterPro" id="IPR000725">
    <property type="entry name" value="Olfact_rcpt"/>
</dbReference>
<dbReference type="PROSITE" id="PS00237">
    <property type="entry name" value="G_PROTEIN_RECEP_F1_1"/>
    <property type="match status" value="5"/>
</dbReference>
<keyword evidence="16 23" id="KW-0297">G-protein coupled receptor</keyword>
<feature type="transmembrane region" description="Helical" evidence="24">
    <location>
        <begin position="862"/>
        <end position="886"/>
    </location>
</feature>
<dbReference type="Gene3D" id="2.60.40.4100">
    <property type="entry name" value="Zona pellucida, ZP-C domain"/>
    <property type="match status" value="1"/>
</dbReference>
<feature type="transmembrane region" description="Helical" evidence="24">
    <location>
        <begin position="1963"/>
        <end position="1988"/>
    </location>
</feature>
<feature type="transmembrane region" description="Helical" evidence="24">
    <location>
        <begin position="40"/>
        <end position="62"/>
    </location>
</feature>
<dbReference type="FunFam" id="2.60.40.4100:FF:000002">
    <property type="entry name" value="Zona pellucida sperm-binding protein 3"/>
    <property type="match status" value="1"/>
</dbReference>
<evidence type="ECO:0000259" key="26">
    <source>
        <dbReference type="PROSITE" id="PS51034"/>
    </source>
</evidence>
<keyword evidence="28" id="KW-1185">Reference proteome</keyword>
<evidence type="ECO:0000256" key="21">
    <source>
        <dbReference type="ARBA" id="ARBA00023224"/>
    </source>
</evidence>
<dbReference type="InterPro" id="IPR050939">
    <property type="entry name" value="Olfactory_GPCR1"/>
</dbReference>
<evidence type="ECO:0000256" key="14">
    <source>
        <dbReference type="ARBA" id="ARBA00022729"/>
    </source>
</evidence>
<feature type="transmembrane region" description="Helical" evidence="24">
    <location>
        <begin position="12"/>
        <end position="34"/>
    </location>
</feature>
<evidence type="ECO:0000256" key="12">
    <source>
        <dbReference type="ARBA" id="ARBA00022692"/>
    </source>
</evidence>
<organism evidence="27 28">
    <name type="scientific">Pelobates cultripes</name>
    <name type="common">Western spadefoot toad</name>
    <dbReference type="NCBI Taxonomy" id="61616"/>
    <lineage>
        <taxon>Eukaryota</taxon>
        <taxon>Metazoa</taxon>
        <taxon>Chordata</taxon>
        <taxon>Craniata</taxon>
        <taxon>Vertebrata</taxon>
        <taxon>Euteleostomi</taxon>
        <taxon>Amphibia</taxon>
        <taxon>Batrachia</taxon>
        <taxon>Anura</taxon>
        <taxon>Pelobatoidea</taxon>
        <taxon>Pelobatidae</taxon>
        <taxon>Pelobates</taxon>
    </lineage>
</organism>
<evidence type="ECO:0000256" key="20">
    <source>
        <dbReference type="ARBA" id="ARBA00023180"/>
    </source>
</evidence>
<feature type="transmembrane region" description="Helical" evidence="24">
    <location>
        <begin position="361"/>
        <end position="383"/>
    </location>
</feature>
<dbReference type="FunFam" id="1.20.1070.10:FF:000010">
    <property type="entry name" value="Olfactory receptor"/>
    <property type="match status" value="5"/>
</dbReference>
<feature type="transmembrane region" description="Helical" evidence="24">
    <location>
        <begin position="765"/>
        <end position="788"/>
    </location>
</feature>
<dbReference type="InterPro" id="IPR042235">
    <property type="entry name" value="ZP-C_dom"/>
</dbReference>
<dbReference type="PRINTS" id="PR00023">
    <property type="entry name" value="ZPELLUCIDA"/>
</dbReference>
<name>A0AAD1RIT5_PELCU</name>
<feature type="transmembrane region" description="Helical" evidence="24">
    <location>
        <begin position="118"/>
        <end position="143"/>
    </location>
</feature>
<evidence type="ECO:0000256" key="13">
    <source>
        <dbReference type="ARBA" id="ARBA00022725"/>
    </source>
</evidence>
<feature type="transmembrane region" description="Helical" evidence="24">
    <location>
        <begin position="574"/>
        <end position="593"/>
    </location>
</feature>
<evidence type="ECO:0000256" key="22">
    <source>
        <dbReference type="ARBA" id="ARBA00030824"/>
    </source>
</evidence>